<evidence type="ECO:0000313" key="6">
    <source>
        <dbReference type="EMBL" id="VFJ92200.1"/>
    </source>
</evidence>
<evidence type="ECO:0000313" key="5">
    <source>
        <dbReference type="EMBL" id="VFJ91178.1"/>
    </source>
</evidence>
<dbReference type="Pfam" id="PF00202">
    <property type="entry name" value="Aminotran_3"/>
    <property type="match status" value="1"/>
</dbReference>
<dbReference type="EMBL" id="CAADFJ010000026">
    <property type="protein sequence ID" value="VFJ98871.1"/>
    <property type="molecule type" value="Genomic_DNA"/>
</dbReference>
<organism evidence="5">
    <name type="scientific">Candidatus Kentrum eta</name>
    <dbReference type="NCBI Taxonomy" id="2126337"/>
    <lineage>
        <taxon>Bacteria</taxon>
        <taxon>Pseudomonadati</taxon>
        <taxon>Pseudomonadota</taxon>
        <taxon>Gammaproteobacteria</taxon>
        <taxon>Candidatus Kentrum</taxon>
    </lineage>
</organism>
<dbReference type="PANTHER" id="PTHR11986:SF79">
    <property type="entry name" value="ACETYLORNITHINE AMINOTRANSFERASE, MITOCHONDRIAL"/>
    <property type="match status" value="1"/>
</dbReference>
<dbReference type="SUPFAM" id="SSF53383">
    <property type="entry name" value="PLP-dependent transferases"/>
    <property type="match status" value="2"/>
</dbReference>
<dbReference type="InterPro" id="IPR050103">
    <property type="entry name" value="Class-III_PLP-dep_AT"/>
</dbReference>
<proteinExistence type="predicted"/>
<evidence type="ECO:0000256" key="2">
    <source>
        <dbReference type="ARBA" id="ARBA00022576"/>
    </source>
</evidence>
<dbReference type="PANTHER" id="PTHR11986">
    <property type="entry name" value="AMINOTRANSFERASE CLASS III"/>
    <property type="match status" value="1"/>
</dbReference>
<keyword evidence="2 5" id="KW-0032">Aminotransferase</keyword>
<keyword evidence="4" id="KW-0663">Pyridoxal phosphate</keyword>
<evidence type="ECO:0000256" key="1">
    <source>
        <dbReference type="ARBA" id="ARBA00001933"/>
    </source>
</evidence>
<gene>
    <name evidence="5" type="ORF">BECKH772A_GA0070896_100288</name>
    <name evidence="6" type="ORF">BECKH772B_GA0070898_100268</name>
    <name evidence="7" type="ORF">BECKH772C_GA0070978_100268</name>
</gene>
<sequence>MRPENPLFAPATEETIGLLTRLNRQKQPIFVVPTKFISSEAAEIGYLLDTLYHAPLPRAHRDPHRKPGPPPGNYKTFFCNARYEALQGAIKIARHRQWRGYKHHGGRILLYDPTGAIKGYFLFEPEAATSAMLPGVEVVETTAALEDRLASTPVAACLLRLDGRLDKDACLRIRRRCSEKAVRFGLDFSPIPLAEVAGFFRACNPQADLYLWGEQLTDRQIPFGAFSMSDDTYRPWNSLQNCLLHSSTYSGNLLALNKVKQVLSDNFQWSPDTLKTCAEIEASHESKKRYFATHVNPNLGKLYRLTGYDLEIQEASGCYLTVKKGGGDPQVLVDCLSGGSLGIFGHNPLDLPAVLATHDPAHDYWGDLTAELARLTGFERAFPAVSGATAVENGMFAALLAQDGDKRKIIVFDENYSGKLLLPLVASPSKRQPSHRFAPLYERVVVIDAFAENAPERLLSEIRSGEIGLIWFEYIRGSDGEPIPEALIHIIDRYRSEYGYYVGIDEILMGLHRTGPLFSHHRTALSPDIVTLSKGLTYMSFPIGVTLVRSALYQRAVDQGPRFIEAMENRYLNQLGAHIALHCVERLQKDDIPGNVQQQSQYLYRQLARVAEEHRLVERIEMSGLFFGIHLKTPWWVKMGGSLGRTLYLLFLTKCWRDAGVFTFFDTRLTPALCLSEEDANRILESARKVLKMRPLEIFRAGIGGRP</sequence>
<evidence type="ECO:0000256" key="3">
    <source>
        <dbReference type="ARBA" id="ARBA00022679"/>
    </source>
</evidence>
<evidence type="ECO:0000256" key="4">
    <source>
        <dbReference type="ARBA" id="ARBA00022898"/>
    </source>
</evidence>
<dbReference type="AlphaFoldDB" id="A0A450UFA7"/>
<comment type="cofactor">
    <cofactor evidence="1">
        <name>pyridoxal 5'-phosphate</name>
        <dbReference type="ChEBI" id="CHEBI:597326"/>
    </cofactor>
</comment>
<reference evidence="5" key="1">
    <citation type="submission" date="2019-02" db="EMBL/GenBank/DDBJ databases">
        <authorList>
            <person name="Gruber-Vodicka R. H."/>
            <person name="Seah K. B. B."/>
        </authorList>
    </citation>
    <scope>NUCLEOTIDE SEQUENCE</scope>
    <source>
        <strain evidence="7">BECK_SA2B12</strain>
        <strain evidence="5">BECK_SA2B15</strain>
        <strain evidence="6">BECK_SA2B20</strain>
    </source>
</reference>
<dbReference type="InterPro" id="IPR015424">
    <property type="entry name" value="PyrdxlP-dep_Trfase"/>
</dbReference>
<name>A0A450UFA7_9GAMM</name>
<dbReference type="GO" id="GO:0008483">
    <property type="term" value="F:transaminase activity"/>
    <property type="evidence" value="ECO:0007669"/>
    <property type="project" value="UniProtKB-KW"/>
</dbReference>
<dbReference type="EMBL" id="CAADFG010000028">
    <property type="protein sequence ID" value="VFJ91178.1"/>
    <property type="molecule type" value="Genomic_DNA"/>
</dbReference>
<dbReference type="InterPro" id="IPR015421">
    <property type="entry name" value="PyrdxlP-dep_Trfase_major"/>
</dbReference>
<dbReference type="InterPro" id="IPR015422">
    <property type="entry name" value="PyrdxlP-dep_Trfase_small"/>
</dbReference>
<dbReference type="GO" id="GO:0030170">
    <property type="term" value="F:pyridoxal phosphate binding"/>
    <property type="evidence" value="ECO:0007669"/>
    <property type="project" value="InterPro"/>
</dbReference>
<dbReference type="GO" id="GO:0042802">
    <property type="term" value="F:identical protein binding"/>
    <property type="evidence" value="ECO:0007669"/>
    <property type="project" value="TreeGrafter"/>
</dbReference>
<evidence type="ECO:0000313" key="7">
    <source>
        <dbReference type="EMBL" id="VFJ98871.1"/>
    </source>
</evidence>
<keyword evidence="3 5" id="KW-0808">Transferase</keyword>
<dbReference type="EMBL" id="CAADFI010000026">
    <property type="protein sequence ID" value="VFJ92200.1"/>
    <property type="molecule type" value="Genomic_DNA"/>
</dbReference>
<accession>A0A450UFA7</accession>
<protein>
    <submittedName>
        <fullName evidence="5">Acetylornithine/succinyldiaminopimelate/putrescine aminotransferase</fullName>
    </submittedName>
</protein>
<dbReference type="Gene3D" id="3.90.1150.10">
    <property type="entry name" value="Aspartate Aminotransferase, domain 1"/>
    <property type="match status" value="1"/>
</dbReference>
<dbReference type="InterPro" id="IPR005814">
    <property type="entry name" value="Aminotrans_3"/>
</dbReference>
<dbReference type="Gene3D" id="3.40.640.10">
    <property type="entry name" value="Type I PLP-dependent aspartate aminotransferase-like (Major domain)"/>
    <property type="match status" value="2"/>
</dbReference>